<dbReference type="Pfam" id="PF02627">
    <property type="entry name" value="CMD"/>
    <property type="match status" value="1"/>
</dbReference>
<evidence type="ECO:0000313" key="3">
    <source>
        <dbReference type="Proteomes" id="UP000501568"/>
    </source>
</evidence>
<accession>A0A6G6Y2N3</accession>
<dbReference type="EMBL" id="CP049109">
    <property type="protein sequence ID" value="QIG79159.1"/>
    <property type="molecule type" value="Genomic_DNA"/>
</dbReference>
<dbReference type="AlphaFoldDB" id="A0A6G6Y2N3"/>
<evidence type="ECO:0000259" key="1">
    <source>
        <dbReference type="Pfam" id="PF02627"/>
    </source>
</evidence>
<sequence>MVDADRAQKGRETFRSVIGRDLPERAPSPFTDAARDFVFAEVWSRPGLDRRSRLWITLSCVAAAGAPTAIRTYLHAALDSGEVTMEELREFVLQFAVFQGFPKAAEIEQALHAVAAERG</sequence>
<proteinExistence type="predicted"/>
<dbReference type="PANTHER" id="PTHR33570:SF2">
    <property type="entry name" value="CARBOXYMUCONOLACTONE DECARBOXYLASE-LIKE DOMAIN-CONTAINING PROTEIN"/>
    <property type="match status" value="1"/>
</dbReference>
<protein>
    <recommendedName>
        <fullName evidence="1">Carboxymuconolactone decarboxylase-like domain-containing protein</fullName>
    </recommendedName>
</protein>
<dbReference type="InterPro" id="IPR052512">
    <property type="entry name" value="4CMD/NDH-1_regulator"/>
</dbReference>
<dbReference type="RefSeq" id="WP_165326160.1">
    <property type="nucleotide sequence ID" value="NZ_CP049109.1"/>
</dbReference>
<gene>
    <name evidence="2" type="ORF">G5C33_04725</name>
</gene>
<name>A0A6G6Y2N3_9SPHN</name>
<reference evidence="2 3" key="1">
    <citation type="submission" date="2020-02" db="EMBL/GenBank/DDBJ databases">
        <authorList>
            <person name="Zheng R.K."/>
            <person name="Sun C.M."/>
        </authorList>
    </citation>
    <scope>NUCLEOTIDE SEQUENCE [LARGE SCALE GENOMIC DNA]</scope>
    <source>
        <strain evidence="3">zrk23</strain>
    </source>
</reference>
<dbReference type="SUPFAM" id="SSF69118">
    <property type="entry name" value="AhpD-like"/>
    <property type="match status" value="1"/>
</dbReference>
<dbReference type="PANTHER" id="PTHR33570">
    <property type="entry name" value="4-CARBOXYMUCONOLACTONE DECARBOXYLASE FAMILY PROTEIN"/>
    <property type="match status" value="1"/>
</dbReference>
<dbReference type="InterPro" id="IPR003779">
    <property type="entry name" value="CMD-like"/>
</dbReference>
<dbReference type="KEGG" id="spzr:G5C33_04725"/>
<keyword evidence="3" id="KW-1185">Reference proteome</keyword>
<dbReference type="GO" id="GO:0051920">
    <property type="term" value="F:peroxiredoxin activity"/>
    <property type="evidence" value="ECO:0007669"/>
    <property type="project" value="InterPro"/>
</dbReference>
<feature type="domain" description="Carboxymuconolactone decarboxylase-like" evidence="1">
    <location>
        <begin position="31"/>
        <end position="110"/>
    </location>
</feature>
<evidence type="ECO:0000313" key="2">
    <source>
        <dbReference type="EMBL" id="QIG79159.1"/>
    </source>
</evidence>
<dbReference type="InterPro" id="IPR029032">
    <property type="entry name" value="AhpD-like"/>
</dbReference>
<organism evidence="2 3">
    <name type="scientific">Stakelama tenebrarum</name>
    <dbReference type="NCBI Taxonomy" id="2711215"/>
    <lineage>
        <taxon>Bacteria</taxon>
        <taxon>Pseudomonadati</taxon>
        <taxon>Pseudomonadota</taxon>
        <taxon>Alphaproteobacteria</taxon>
        <taxon>Sphingomonadales</taxon>
        <taxon>Sphingomonadaceae</taxon>
        <taxon>Stakelama</taxon>
    </lineage>
</organism>
<dbReference type="Gene3D" id="1.20.1290.10">
    <property type="entry name" value="AhpD-like"/>
    <property type="match status" value="1"/>
</dbReference>
<dbReference type="Proteomes" id="UP000501568">
    <property type="component" value="Chromosome"/>
</dbReference>